<accession>A0A8D8T9D0</accession>
<keyword evidence="1" id="KW-0812">Transmembrane</keyword>
<keyword evidence="1" id="KW-0472">Membrane</keyword>
<reference evidence="2" key="1">
    <citation type="submission" date="2021-05" db="EMBL/GenBank/DDBJ databases">
        <authorList>
            <person name="Alioto T."/>
            <person name="Alioto T."/>
            <person name="Gomez Garrido J."/>
        </authorList>
    </citation>
    <scope>NUCLEOTIDE SEQUENCE</scope>
</reference>
<dbReference type="EMBL" id="HBUF01254892">
    <property type="protein sequence ID" value="CAG6681266.1"/>
    <property type="molecule type" value="Transcribed_RNA"/>
</dbReference>
<organism evidence="2">
    <name type="scientific">Cacopsylla melanoneura</name>
    <dbReference type="NCBI Taxonomy" id="428564"/>
    <lineage>
        <taxon>Eukaryota</taxon>
        <taxon>Metazoa</taxon>
        <taxon>Ecdysozoa</taxon>
        <taxon>Arthropoda</taxon>
        <taxon>Hexapoda</taxon>
        <taxon>Insecta</taxon>
        <taxon>Pterygota</taxon>
        <taxon>Neoptera</taxon>
        <taxon>Paraneoptera</taxon>
        <taxon>Hemiptera</taxon>
        <taxon>Sternorrhyncha</taxon>
        <taxon>Psylloidea</taxon>
        <taxon>Psyllidae</taxon>
        <taxon>Psyllinae</taxon>
        <taxon>Cacopsylla</taxon>
    </lineage>
</organism>
<proteinExistence type="predicted"/>
<feature type="transmembrane region" description="Helical" evidence="1">
    <location>
        <begin position="117"/>
        <end position="133"/>
    </location>
</feature>
<dbReference type="AlphaFoldDB" id="A0A8D8T9D0"/>
<name>A0A8D8T9D0_9HEMI</name>
<protein>
    <submittedName>
        <fullName evidence="2">Uncharacterized protein</fullName>
    </submittedName>
</protein>
<keyword evidence="1" id="KW-1133">Transmembrane helix</keyword>
<evidence type="ECO:0000256" key="1">
    <source>
        <dbReference type="SAM" id="Phobius"/>
    </source>
</evidence>
<sequence>MMEKLLVDLFQLNPNKIPIQIEKPCSKHKGRLLAKERQYGRTGHCVHCLCIKSFSLLCDLPSLPCPLSSFSTLSTSFPSSFFTRPLPSLQPDLLPPLFVFHLLLPVSYLLYPLSDTFFLLVIPLLLSLISYLLL</sequence>
<evidence type="ECO:0000313" key="2">
    <source>
        <dbReference type="EMBL" id="CAG6681266.1"/>
    </source>
</evidence>